<gene>
    <name evidence="2" type="ORF">HDID_LOCUS9114</name>
</gene>
<name>A0A0R3SUE5_HYMDI</name>
<dbReference type="AlphaFoldDB" id="A0A0R3SUE5"/>
<keyword evidence="1" id="KW-0472">Membrane</keyword>
<evidence type="ECO:0000313" key="2">
    <source>
        <dbReference type="EMBL" id="VDL61432.1"/>
    </source>
</evidence>
<dbReference type="OrthoDB" id="6244800at2759"/>
<evidence type="ECO:0000313" key="3">
    <source>
        <dbReference type="Proteomes" id="UP000274504"/>
    </source>
</evidence>
<protein>
    <submittedName>
        <fullName evidence="4">G_PROTEIN_RECEP_F3_4 domain-containing protein</fullName>
    </submittedName>
</protein>
<sequence length="146" mass="16258">MERMVRVRKLSAALYALTCVCLILALVLPYWECGDLFGKCIHEDEPNRTTIIAVSSLLVISLAFLFPVFIIDTVRLCMKRLPNGTITIRFLFIYIGAFSALASVLTYTAIITKTWGYFLTILAAGIVFVVQKLAMISSRCISEPLA</sequence>
<dbReference type="EMBL" id="UYSG01011214">
    <property type="protein sequence ID" value="VDL61432.1"/>
    <property type="molecule type" value="Genomic_DNA"/>
</dbReference>
<keyword evidence="1" id="KW-0812">Transmembrane</keyword>
<feature type="transmembrane region" description="Helical" evidence="1">
    <location>
        <begin position="12"/>
        <end position="31"/>
    </location>
</feature>
<reference evidence="2 3" key="2">
    <citation type="submission" date="2018-11" db="EMBL/GenBank/DDBJ databases">
        <authorList>
            <consortium name="Pathogen Informatics"/>
        </authorList>
    </citation>
    <scope>NUCLEOTIDE SEQUENCE [LARGE SCALE GENOMIC DNA]</scope>
</reference>
<organism evidence="4">
    <name type="scientific">Hymenolepis diminuta</name>
    <name type="common">Rat tapeworm</name>
    <dbReference type="NCBI Taxonomy" id="6216"/>
    <lineage>
        <taxon>Eukaryota</taxon>
        <taxon>Metazoa</taxon>
        <taxon>Spiralia</taxon>
        <taxon>Lophotrochozoa</taxon>
        <taxon>Platyhelminthes</taxon>
        <taxon>Cestoda</taxon>
        <taxon>Eucestoda</taxon>
        <taxon>Cyclophyllidea</taxon>
        <taxon>Hymenolepididae</taxon>
        <taxon>Hymenolepis</taxon>
    </lineage>
</organism>
<dbReference type="InterPro" id="IPR009545">
    <property type="entry name" value="Claudin-like"/>
</dbReference>
<dbReference type="Pfam" id="PF06653">
    <property type="entry name" value="Claudin_3"/>
    <property type="match status" value="1"/>
</dbReference>
<keyword evidence="1" id="KW-1133">Transmembrane helix</keyword>
<dbReference type="Proteomes" id="UP000274504">
    <property type="component" value="Unassembled WGS sequence"/>
</dbReference>
<feature type="transmembrane region" description="Helical" evidence="1">
    <location>
        <begin position="116"/>
        <end position="134"/>
    </location>
</feature>
<feature type="transmembrane region" description="Helical" evidence="1">
    <location>
        <begin position="91"/>
        <end position="110"/>
    </location>
</feature>
<reference evidence="4" key="1">
    <citation type="submission" date="2017-02" db="UniProtKB">
        <authorList>
            <consortium name="WormBaseParasite"/>
        </authorList>
    </citation>
    <scope>IDENTIFICATION</scope>
</reference>
<accession>A0A0R3SUE5</accession>
<dbReference type="WBParaSite" id="HDID_0000911601-mRNA-1">
    <property type="protein sequence ID" value="HDID_0000911601-mRNA-1"/>
    <property type="gene ID" value="HDID_0000911601"/>
</dbReference>
<proteinExistence type="predicted"/>
<evidence type="ECO:0000313" key="4">
    <source>
        <dbReference type="WBParaSite" id="HDID_0000911601-mRNA-1"/>
    </source>
</evidence>
<feature type="transmembrane region" description="Helical" evidence="1">
    <location>
        <begin position="51"/>
        <end position="71"/>
    </location>
</feature>
<evidence type="ECO:0000256" key="1">
    <source>
        <dbReference type="SAM" id="Phobius"/>
    </source>
</evidence>